<feature type="compositionally biased region" description="Gly residues" evidence="1">
    <location>
        <begin position="90"/>
        <end position="99"/>
    </location>
</feature>
<evidence type="ECO:0000256" key="1">
    <source>
        <dbReference type="SAM" id="MobiDB-lite"/>
    </source>
</evidence>
<keyword evidence="3" id="KW-1185">Reference proteome</keyword>
<evidence type="ECO:0000313" key="3">
    <source>
        <dbReference type="Proteomes" id="UP001178461"/>
    </source>
</evidence>
<reference evidence="2" key="1">
    <citation type="submission" date="2022-12" db="EMBL/GenBank/DDBJ databases">
        <authorList>
            <person name="Alioto T."/>
            <person name="Alioto T."/>
            <person name="Gomez Garrido J."/>
        </authorList>
    </citation>
    <scope>NUCLEOTIDE SEQUENCE</scope>
</reference>
<name>A0AA35L0D0_9SAUR</name>
<feature type="compositionally biased region" description="Low complexity" evidence="1">
    <location>
        <begin position="100"/>
        <end position="119"/>
    </location>
</feature>
<evidence type="ECO:0000313" key="2">
    <source>
        <dbReference type="EMBL" id="CAI5786824.1"/>
    </source>
</evidence>
<proteinExistence type="predicted"/>
<dbReference type="Proteomes" id="UP001178461">
    <property type="component" value="Chromosome 11"/>
</dbReference>
<feature type="compositionally biased region" description="Basic and acidic residues" evidence="1">
    <location>
        <begin position="10"/>
        <end position="31"/>
    </location>
</feature>
<accession>A0AA35L0D0</accession>
<feature type="region of interest" description="Disordered" evidence="1">
    <location>
        <begin position="45"/>
        <end position="142"/>
    </location>
</feature>
<feature type="region of interest" description="Disordered" evidence="1">
    <location>
        <begin position="1"/>
        <end position="31"/>
    </location>
</feature>
<dbReference type="AlphaFoldDB" id="A0AA35L0D0"/>
<feature type="compositionally biased region" description="Polar residues" evidence="1">
    <location>
        <begin position="131"/>
        <end position="142"/>
    </location>
</feature>
<sequence>MPQIQSTLALKEDGTVSRGREFRGSTARHEAVFSSSVLSLPPFRFLGGPGRVAETPAPFPRLSAQKRGPLRAEGPFPRGEDVRSETPPRGGSGRDGGALGACAAATAASPAESGLEPPRAGGGRGEPRGPSNSTLPASKSLR</sequence>
<dbReference type="EMBL" id="OX395136">
    <property type="protein sequence ID" value="CAI5786824.1"/>
    <property type="molecule type" value="Genomic_DNA"/>
</dbReference>
<gene>
    <name evidence="2" type="ORF">PODLI_1B007418</name>
</gene>
<organism evidence="2 3">
    <name type="scientific">Podarcis lilfordi</name>
    <name type="common">Lilford's wall lizard</name>
    <dbReference type="NCBI Taxonomy" id="74358"/>
    <lineage>
        <taxon>Eukaryota</taxon>
        <taxon>Metazoa</taxon>
        <taxon>Chordata</taxon>
        <taxon>Craniata</taxon>
        <taxon>Vertebrata</taxon>
        <taxon>Euteleostomi</taxon>
        <taxon>Lepidosauria</taxon>
        <taxon>Squamata</taxon>
        <taxon>Bifurcata</taxon>
        <taxon>Unidentata</taxon>
        <taxon>Episquamata</taxon>
        <taxon>Laterata</taxon>
        <taxon>Lacertibaenia</taxon>
        <taxon>Lacertidae</taxon>
        <taxon>Podarcis</taxon>
    </lineage>
</organism>
<protein>
    <submittedName>
        <fullName evidence="2">Uncharacterized protein</fullName>
    </submittedName>
</protein>